<evidence type="ECO:0000259" key="7">
    <source>
        <dbReference type="PROSITE" id="PS50112"/>
    </source>
</evidence>
<feature type="coiled-coil region" evidence="4">
    <location>
        <begin position="250"/>
        <end position="277"/>
    </location>
</feature>
<dbReference type="SMART" id="SM00091">
    <property type="entry name" value="PAS"/>
    <property type="match status" value="1"/>
</dbReference>
<protein>
    <submittedName>
        <fullName evidence="8">Methyl-accepting chemotaxis protein, putative aerotaxis receptor</fullName>
    </submittedName>
</protein>
<reference evidence="8 9" key="1">
    <citation type="journal article" date="2005" name="Proc. Natl. Acad. Sci. U.S.A.">
        <title>Complete genome sequence of Vibrio fischeri: a symbiotic bacterium with pathogenic congeners.</title>
        <authorList>
            <person name="Ruby E.G."/>
            <person name="Urbanowski M."/>
            <person name="Campbell J."/>
            <person name="Dunn A."/>
            <person name="Faini M."/>
            <person name="Gunsalus R."/>
            <person name="Lostroh P."/>
            <person name="Lupp C."/>
            <person name="McCann J."/>
            <person name="Millikan D."/>
            <person name="Schaefer A."/>
            <person name="Stabb E."/>
            <person name="Stevens A."/>
            <person name="Visick K."/>
            <person name="Whistler C."/>
            <person name="Greenberg E.P."/>
        </authorList>
    </citation>
    <scope>NUCLEOTIDE SEQUENCE [LARGE SCALE GENOMIC DNA]</scope>
    <source>
        <strain evidence="9">ATCC 700601 / ES114</strain>
    </source>
</reference>
<dbReference type="Gene3D" id="1.10.287.950">
    <property type="entry name" value="Methyl-accepting chemotaxis protein"/>
    <property type="match status" value="1"/>
</dbReference>
<dbReference type="SUPFAM" id="SSF58104">
    <property type="entry name" value="Methyl-accepting chemotaxis protein (MCP) signaling domain"/>
    <property type="match status" value="1"/>
</dbReference>
<dbReference type="InterPro" id="IPR004089">
    <property type="entry name" value="MCPsignal_dom"/>
</dbReference>
<dbReference type="GO" id="GO:0006935">
    <property type="term" value="P:chemotaxis"/>
    <property type="evidence" value="ECO:0007669"/>
    <property type="project" value="UniProtKB-ARBA"/>
</dbReference>
<dbReference type="InterPro" id="IPR001610">
    <property type="entry name" value="PAC"/>
</dbReference>
<dbReference type="EnsemblBacteria" id="AAW88141">
    <property type="protein sequence ID" value="AAW88141"/>
    <property type="gene ID" value="VF_A1071"/>
</dbReference>
<name>Q5DYK5_ALIF1</name>
<evidence type="ECO:0000259" key="6">
    <source>
        <dbReference type="PROSITE" id="PS50111"/>
    </source>
</evidence>
<keyword evidence="5" id="KW-0472">Membrane</keyword>
<dbReference type="KEGG" id="vfi:VF_A1071"/>
<feature type="transmembrane region" description="Helical" evidence="5">
    <location>
        <begin position="141"/>
        <end position="161"/>
    </location>
</feature>
<feature type="transmembrane region" description="Helical" evidence="5">
    <location>
        <begin position="167"/>
        <end position="187"/>
    </location>
</feature>
<dbReference type="PATRIC" id="fig|312309.11.peg.3669"/>
<evidence type="ECO:0000256" key="1">
    <source>
        <dbReference type="ARBA" id="ARBA00004370"/>
    </source>
</evidence>
<sequence>MDNNEIIFKSTEQLVSITDLEGRITYANEAFCLISGYKVDELKGQNHNIIRHPFMPKLAFEDLWSKLKEGKAWRGIVINRCKNGDYYWVDAYITSILKDNNVIGYQSVRTVPTQKQKEKAKRLYEHLNKGGSIYDFQSDIVLRRVIALFIISIAITILFFINDSVTTPLIVISLLICIGAIFNQELFTFPSYAKKVKILFDSPSRHIFSGGGFIGIVDYQTKLNNARIRTILGRSSDSGHALLSVVSELKNSASDIINGVEEENKNLKQSVTAITEMTTNLQEVSINVNQVYESVRVAINESEKSSIYLGSSMDKVNNLSINIDKLAGNAINLIEDINKISIIMTDIQSIAEQTNLLALNAAIEAARAGEQGRGFAVVADEVRTLANRTQKASLIIQNSVTDLKKILTIWSDEMFISKKEANDCSDRSSKVNQAMNNILNQINKIGDQASQIALTIEDQENISKEISQGIHQVKGLSQKNATQGNKILDYANKVDSATMKILDISKIFK</sequence>
<comment type="subcellular location">
    <subcellularLocation>
        <location evidence="1">Membrane</location>
    </subcellularLocation>
</comment>
<proteinExistence type="predicted"/>
<dbReference type="eggNOG" id="COG0840">
    <property type="taxonomic scope" value="Bacteria"/>
</dbReference>
<evidence type="ECO:0000256" key="4">
    <source>
        <dbReference type="SAM" id="Coils"/>
    </source>
</evidence>
<evidence type="ECO:0000313" key="9">
    <source>
        <dbReference type="Proteomes" id="UP000000537"/>
    </source>
</evidence>
<dbReference type="SUPFAM" id="SSF55785">
    <property type="entry name" value="PYP-like sensor domain (PAS domain)"/>
    <property type="match status" value="1"/>
</dbReference>
<dbReference type="InterPro" id="IPR013655">
    <property type="entry name" value="PAS_fold_3"/>
</dbReference>
<dbReference type="RefSeq" id="WP_011263878.1">
    <property type="nucleotide sequence ID" value="NZ_CAWLES010000002.1"/>
</dbReference>
<evidence type="ECO:0000313" key="8">
    <source>
        <dbReference type="EMBL" id="AAW88141.1"/>
    </source>
</evidence>
<keyword evidence="9" id="KW-1185">Reference proteome</keyword>
<dbReference type="AlphaFoldDB" id="Q5DYK5"/>
<evidence type="ECO:0000256" key="2">
    <source>
        <dbReference type="ARBA" id="ARBA00023224"/>
    </source>
</evidence>
<dbReference type="PROSITE" id="PS50112">
    <property type="entry name" value="PAS"/>
    <property type="match status" value="1"/>
</dbReference>
<dbReference type="Proteomes" id="UP000000537">
    <property type="component" value="Chromosome II"/>
</dbReference>
<dbReference type="PROSITE" id="PS50111">
    <property type="entry name" value="CHEMOTAXIS_TRANSDUC_2"/>
    <property type="match status" value="1"/>
</dbReference>
<dbReference type="NCBIfam" id="TIGR00229">
    <property type="entry name" value="sensory_box"/>
    <property type="match status" value="1"/>
</dbReference>
<dbReference type="Pfam" id="PF00015">
    <property type="entry name" value="MCPsignal"/>
    <property type="match status" value="1"/>
</dbReference>
<gene>
    <name evidence="8" type="ordered locus">VF_A1071</name>
</gene>
<evidence type="ECO:0000256" key="5">
    <source>
        <dbReference type="SAM" id="Phobius"/>
    </source>
</evidence>
<evidence type="ECO:0000256" key="3">
    <source>
        <dbReference type="PROSITE-ProRule" id="PRU00284"/>
    </source>
</evidence>
<dbReference type="HOGENOM" id="CLU_000445_107_26_6"/>
<keyword evidence="5" id="KW-1133">Transmembrane helix</keyword>
<dbReference type="Gene3D" id="3.30.450.20">
    <property type="entry name" value="PAS domain"/>
    <property type="match status" value="1"/>
</dbReference>
<dbReference type="EMBL" id="CP000021">
    <property type="protein sequence ID" value="AAW88141.1"/>
    <property type="molecule type" value="Genomic_DNA"/>
</dbReference>
<accession>Q5DYK5</accession>
<keyword evidence="5" id="KW-0812">Transmembrane</keyword>
<dbReference type="GO" id="GO:0007165">
    <property type="term" value="P:signal transduction"/>
    <property type="evidence" value="ECO:0007669"/>
    <property type="project" value="UniProtKB-KW"/>
</dbReference>
<keyword evidence="2 3" id="KW-0807">Transducer</keyword>
<feature type="domain" description="Methyl-accepting transducer" evidence="6">
    <location>
        <begin position="238"/>
        <end position="474"/>
    </location>
</feature>
<dbReference type="GO" id="GO:0016020">
    <property type="term" value="C:membrane"/>
    <property type="evidence" value="ECO:0007669"/>
    <property type="project" value="UniProtKB-SubCell"/>
</dbReference>
<dbReference type="InterPro" id="IPR000014">
    <property type="entry name" value="PAS"/>
</dbReference>
<dbReference type="STRING" id="312309.VF_A1071"/>
<keyword evidence="4" id="KW-0175">Coiled coil</keyword>
<keyword evidence="8" id="KW-0675">Receptor</keyword>
<dbReference type="PANTHER" id="PTHR32089:SF52">
    <property type="entry name" value="CHEMOTAXIS SIGNAL TRANSDUCTION SYSTEM METHYL ACCEPTING SENSORY TRANSDUCER WITH PAS SENSORY DOMAIN"/>
    <property type="match status" value="1"/>
</dbReference>
<reference evidence="8 9" key="2">
    <citation type="journal article" date="2008" name="BMC Genomics">
        <title>Comparative genomics-based investigation of resequencing targets in Vibrio fischeri: focus on point miscalls and artefactual expansions.</title>
        <authorList>
            <person name="Mandel M.J."/>
            <person name="Stabb E.V."/>
            <person name="Ruby E.G."/>
        </authorList>
    </citation>
    <scope>NUCLEOTIDE SEQUENCE [LARGE SCALE GENOMIC DNA]</scope>
    <source>
        <strain evidence="9">ATCC 700601 / ES114</strain>
    </source>
</reference>
<organism evidence="8 9">
    <name type="scientific">Aliivibrio fischeri (strain ATCC 700601 / ES114)</name>
    <name type="common">Vibrio fischeri</name>
    <dbReference type="NCBI Taxonomy" id="312309"/>
    <lineage>
        <taxon>Bacteria</taxon>
        <taxon>Pseudomonadati</taxon>
        <taxon>Pseudomonadota</taxon>
        <taxon>Gammaproteobacteria</taxon>
        <taxon>Vibrionales</taxon>
        <taxon>Vibrionaceae</taxon>
        <taxon>Aliivibrio</taxon>
    </lineage>
</organism>
<dbReference type="OrthoDB" id="5675566at2"/>
<dbReference type="Pfam" id="PF08447">
    <property type="entry name" value="PAS_3"/>
    <property type="match status" value="1"/>
</dbReference>
<dbReference type="SMART" id="SM00283">
    <property type="entry name" value="MA"/>
    <property type="match status" value="1"/>
</dbReference>
<dbReference type="CDD" id="cd00130">
    <property type="entry name" value="PAS"/>
    <property type="match status" value="1"/>
</dbReference>
<feature type="domain" description="PAS" evidence="7">
    <location>
        <begin position="7"/>
        <end position="46"/>
    </location>
</feature>
<dbReference type="SMART" id="SM00086">
    <property type="entry name" value="PAC"/>
    <property type="match status" value="1"/>
</dbReference>
<dbReference type="InterPro" id="IPR035965">
    <property type="entry name" value="PAS-like_dom_sf"/>
</dbReference>
<dbReference type="PANTHER" id="PTHR32089">
    <property type="entry name" value="METHYL-ACCEPTING CHEMOTAXIS PROTEIN MCPB"/>
    <property type="match status" value="1"/>
</dbReference>